<proteinExistence type="predicted"/>
<protein>
    <submittedName>
        <fullName evidence="1">Uncharacterized protein</fullName>
    </submittedName>
</protein>
<evidence type="ECO:0000313" key="2">
    <source>
        <dbReference type="Proteomes" id="UP000001514"/>
    </source>
</evidence>
<dbReference type="EMBL" id="GL377690">
    <property type="protein sequence ID" value="EFJ07030.1"/>
    <property type="molecule type" value="Genomic_DNA"/>
</dbReference>
<reference evidence="1 2" key="1">
    <citation type="journal article" date="2011" name="Science">
        <title>The Selaginella genome identifies genetic changes associated with the evolution of vascular plants.</title>
        <authorList>
            <person name="Banks J.A."/>
            <person name="Nishiyama T."/>
            <person name="Hasebe M."/>
            <person name="Bowman J.L."/>
            <person name="Gribskov M."/>
            <person name="dePamphilis C."/>
            <person name="Albert V.A."/>
            <person name="Aono N."/>
            <person name="Aoyama T."/>
            <person name="Ambrose B.A."/>
            <person name="Ashton N.W."/>
            <person name="Axtell M.J."/>
            <person name="Barker E."/>
            <person name="Barker M.S."/>
            <person name="Bennetzen J.L."/>
            <person name="Bonawitz N.D."/>
            <person name="Chapple C."/>
            <person name="Cheng C."/>
            <person name="Correa L.G."/>
            <person name="Dacre M."/>
            <person name="DeBarry J."/>
            <person name="Dreyer I."/>
            <person name="Elias M."/>
            <person name="Engstrom E.M."/>
            <person name="Estelle M."/>
            <person name="Feng L."/>
            <person name="Finet C."/>
            <person name="Floyd S.K."/>
            <person name="Frommer W.B."/>
            <person name="Fujita T."/>
            <person name="Gramzow L."/>
            <person name="Gutensohn M."/>
            <person name="Harholt J."/>
            <person name="Hattori M."/>
            <person name="Heyl A."/>
            <person name="Hirai T."/>
            <person name="Hiwatashi Y."/>
            <person name="Ishikawa M."/>
            <person name="Iwata M."/>
            <person name="Karol K.G."/>
            <person name="Koehler B."/>
            <person name="Kolukisaoglu U."/>
            <person name="Kubo M."/>
            <person name="Kurata T."/>
            <person name="Lalonde S."/>
            <person name="Li K."/>
            <person name="Li Y."/>
            <person name="Litt A."/>
            <person name="Lyons E."/>
            <person name="Manning G."/>
            <person name="Maruyama T."/>
            <person name="Michael T.P."/>
            <person name="Mikami K."/>
            <person name="Miyazaki S."/>
            <person name="Morinaga S."/>
            <person name="Murata T."/>
            <person name="Mueller-Roeber B."/>
            <person name="Nelson D.R."/>
            <person name="Obara M."/>
            <person name="Oguri Y."/>
            <person name="Olmstead R.G."/>
            <person name="Onodera N."/>
            <person name="Petersen B.L."/>
            <person name="Pils B."/>
            <person name="Prigge M."/>
            <person name="Rensing S.A."/>
            <person name="Riano-Pachon D.M."/>
            <person name="Roberts A.W."/>
            <person name="Sato Y."/>
            <person name="Scheller H.V."/>
            <person name="Schulz B."/>
            <person name="Schulz C."/>
            <person name="Shakirov E.V."/>
            <person name="Shibagaki N."/>
            <person name="Shinohara N."/>
            <person name="Shippen D.E."/>
            <person name="Soerensen I."/>
            <person name="Sotooka R."/>
            <person name="Sugimoto N."/>
            <person name="Sugita M."/>
            <person name="Sumikawa N."/>
            <person name="Tanurdzic M."/>
            <person name="Theissen G."/>
            <person name="Ulvskov P."/>
            <person name="Wakazuki S."/>
            <person name="Weng J.K."/>
            <person name="Willats W.W."/>
            <person name="Wipf D."/>
            <person name="Wolf P.G."/>
            <person name="Yang L."/>
            <person name="Zimmer A.D."/>
            <person name="Zhu Q."/>
            <person name="Mitros T."/>
            <person name="Hellsten U."/>
            <person name="Loque D."/>
            <person name="Otillar R."/>
            <person name="Salamov A."/>
            <person name="Schmutz J."/>
            <person name="Shapiro H."/>
            <person name="Lindquist E."/>
            <person name="Lucas S."/>
            <person name="Rokhsar D."/>
            <person name="Grigoriev I.V."/>
        </authorList>
    </citation>
    <scope>NUCLEOTIDE SEQUENCE [LARGE SCALE GENOMIC DNA]</scope>
</reference>
<dbReference type="AlphaFoldDB" id="D8T8F4"/>
<dbReference type="HOGENOM" id="CLU_2712316_0_0_1"/>
<sequence length="73" mass="7959">FNITSIPDTPVILGLPWFEAFNPEIDWITCIVVASVPTLTTTTPALISTSTSFPIRISLISLAKICSCRLYST</sequence>
<dbReference type="InParanoid" id="D8T8F4"/>
<gene>
    <name evidence="1" type="ORF">SELMODRAFT_134418</name>
</gene>
<name>D8T8F4_SELML</name>
<feature type="non-terminal residue" evidence="1">
    <location>
        <position position="1"/>
    </location>
</feature>
<accession>D8T8F4</accession>
<dbReference type="Gramene" id="EFJ07030">
    <property type="protein sequence ID" value="EFJ07030"/>
    <property type="gene ID" value="SELMODRAFT_134418"/>
</dbReference>
<dbReference type="KEGG" id="smo:SELMODRAFT_134418"/>
<organism evidence="2">
    <name type="scientific">Selaginella moellendorffii</name>
    <name type="common">Spikemoss</name>
    <dbReference type="NCBI Taxonomy" id="88036"/>
    <lineage>
        <taxon>Eukaryota</taxon>
        <taxon>Viridiplantae</taxon>
        <taxon>Streptophyta</taxon>
        <taxon>Embryophyta</taxon>
        <taxon>Tracheophyta</taxon>
        <taxon>Lycopodiopsida</taxon>
        <taxon>Selaginellales</taxon>
        <taxon>Selaginellaceae</taxon>
        <taxon>Selaginella</taxon>
    </lineage>
</organism>
<evidence type="ECO:0000313" key="1">
    <source>
        <dbReference type="EMBL" id="EFJ07030.1"/>
    </source>
</evidence>
<keyword evidence="2" id="KW-1185">Reference proteome</keyword>
<dbReference type="Proteomes" id="UP000001514">
    <property type="component" value="Unassembled WGS sequence"/>
</dbReference>